<feature type="transmembrane region" description="Helical" evidence="1">
    <location>
        <begin position="6"/>
        <end position="23"/>
    </location>
</feature>
<dbReference type="Gene3D" id="3.90.79.10">
    <property type="entry name" value="Nucleoside Triphosphate Pyrophosphohydrolase"/>
    <property type="match status" value="1"/>
</dbReference>
<name>A0A1H2DDA7_9ACTN</name>
<dbReference type="Pfam" id="PF18167">
    <property type="entry name" value="Sa_NUDIX"/>
    <property type="match status" value="1"/>
</dbReference>
<dbReference type="SUPFAM" id="SSF55811">
    <property type="entry name" value="Nudix"/>
    <property type="match status" value="1"/>
</dbReference>
<dbReference type="AlphaFoldDB" id="A0A1H2DDA7"/>
<dbReference type="Proteomes" id="UP000198688">
    <property type="component" value="Chromosome I"/>
</dbReference>
<keyword evidence="1" id="KW-1133">Transmembrane helix</keyword>
<reference evidence="3 4" key="1">
    <citation type="submission" date="2016-10" db="EMBL/GenBank/DDBJ databases">
        <authorList>
            <person name="de Groot N.N."/>
        </authorList>
    </citation>
    <scope>NUCLEOTIDE SEQUENCE [LARGE SCALE GENOMIC DNA]</scope>
    <source>
        <strain evidence="3 4">DSM 43941</strain>
    </source>
</reference>
<keyword evidence="1" id="KW-0812">Transmembrane</keyword>
<feature type="domain" description="Nudix hydrolase" evidence="2">
    <location>
        <begin position="40"/>
        <end position="242"/>
    </location>
</feature>
<dbReference type="EMBL" id="LT629758">
    <property type="protein sequence ID" value="SDT80681.1"/>
    <property type="molecule type" value="Genomic_DNA"/>
</dbReference>
<proteinExistence type="predicted"/>
<dbReference type="RefSeq" id="WP_157752080.1">
    <property type="nucleotide sequence ID" value="NZ_BOMJ01000088.1"/>
</dbReference>
<evidence type="ECO:0000313" key="3">
    <source>
        <dbReference type="EMBL" id="SDT80681.1"/>
    </source>
</evidence>
<dbReference type="PROSITE" id="PS51462">
    <property type="entry name" value="NUDIX"/>
    <property type="match status" value="1"/>
</dbReference>
<keyword evidence="4" id="KW-1185">Reference proteome</keyword>
<evidence type="ECO:0000256" key="1">
    <source>
        <dbReference type="SAM" id="Phobius"/>
    </source>
</evidence>
<dbReference type="OrthoDB" id="4195664at2"/>
<evidence type="ECO:0000313" key="4">
    <source>
        <dbReference type="Proteomes" id="UP000198688"/>
    </source>
</evidence>
<organism evidence="3 4">
    <name type="scientific">Actinoplanes derwentensis</name>
    <dbReference type="NCBI Taxonomy" id="113562"/>
    <lineage>
        <taxon>Bacteria</taxon>
        <taxon>Bacillati</taxon>
        <taxon>Actinomycetota</taxon>
        <taxon>Actinomycetes</taxon>
        <taxon>Micromonosporales</taxon>
        <taxon>Micromonosporaceae</taxon>
        <taxon>Actinoplanes</taxon>
    </lineage>
</organism>
<accession>A0A1H2DDA7</accession>
<dbReference type="InterPro" id="IPR015797">
    <property type="entry name" value="NUDIX_hydrolase-like_dom_sf"/>
</dbReference>
<keyword evidence="1" id="KW-0472">Membrane</keyword>
<dbReference type="InterPro" id="IPR040829">
    <property type="entry name" value="Cap16_NUDIX"/>
</dbReference>
<dbReference type="STRING" id="113562.SAMN04489716_9311"/>
<gene>
    <name evidence="3" type="ORF">SAMN04489716_9311</name>
</gene>
<sequence length="255" mass="28595">MLGNIIAGLITAVILAVGGLLWNHRRRLGLLRLTTRRGGRLRLSVAVLLRVRDDDGYVLIHHPYRPNAYGPPGGVVKYDDHARRALDEMGFVEHRSAGRTTEMSHDLRGFVPARRGLAFLRWYEKTTDRETPEQCLLRELREELAEAGHPELIPLAASLRFDRVRAVEDGPRPTPGKDYPTLRQFEVYDIVTNTPQATQLVTRLLALGRDPAENQIIVASAADLENGRCGSHLITPQSAFLIGNRRIHEDIPALQ</sequence>
<protein>
    <recommendedName>
        <fullName evidence="2">Nudix hydrolase domain-containing protein</fullName>
    </recommendedName>
</protein>
<dbReference type="InterPro" id="IPR000086">
    <property type="entry name" value="NUDIX_hydrolase_dom"/>
</dbReference>
<evidence type="ECO:0000259" key="2">
    <source>
        <dbReference type="PROSITE" id="PS51462"/>
    </source>
</evidence>